<dbReference type="InterPro" id="IPR029044">
    <property type="entry name" value="Nucleotide-diphossugar_trans"/>
</dbReference>
<feature type="site" description="Positions MEP for the nucleophilic attack" evidence="7">
    <location>
        <position position="252"/>
    </location>
</feature>
<dbReference type="SUPFAM" id="SSF53448">
    <property type="entry name" value="Nucleotide-diphospho-sugar transferases"/>
    <property type="match status" value="1"/>
</dbReference>
<protein>
    <recommendedName>
        <fullName evidence="7">2-C-methyl-D-erythritol 4-phosphate cytidylyltransferase</fullName>
        <ecNumber evidence="7">2.7.7.60</ecNumber>
    </recommendedName>
    <alternativeName>
        <fullName evidence="7">4-diphosphocytidyl-2C-methyl-D-erythritol synthase</fullName>
    </alternativeName>
    <alternativeName>
        <fullName evidence="7">MEP cytidylyltransferase</fullName>
        <shortName evidence="7">MCT</shortName>
    </alternativeName>
</protein>
<feature type="site" description="Transition state stabilizer" evidence="7">
    <location>
        <position position="27"/>
    </location>
</feature>
<gene>
    <name evidence="7 8" type="primary">ispD</name>
    <name evidence="8" type="ORF">GCM10009825_11420</name>
</gene>
<dbReference type="InterPro" id="IPR034683">
    <property type="entry name" value="IspD/TarI"/>
</dbReference>
<keyword evidence="5 7" id="KW-0548">Nucleotidyltransferase</keyword>
<dbReference type="PANTHER" id="PTHR32125:SF4">
    <property type="entry name" value="2-C-METHYL-D-ERYTHRITOL 4-PHOSPHATE CYTIDYLYLTRANSFERASE, CHLOROPLASTIC"/>
    <property type="match status" value="1"/>
</dbReference>
<evidence type="ECO:0000256" key="6">
    <source>
        <dbReference type="ARBA" id="ARBA00023229"/>
    </source>
</evidence>
<comment type="pathway">
    <text evidence="2 7">Isoprenoid biosynthesis; isopentenyl diphosphate biosynthesis via DXP pathway; isopentenyl diphosphate from 1-deoxy-D-xylulose 5-phosphate: step 2/6.</text>
</comment>
<name>A0ABN2YPZ5_9MICC</name>
<evidence type="ECO:0000256" key="4">
    <source>
        <dbReference type="ARBA" id="ARBA00022679"/>
    </source>
</evidence>
<organism evidence="8 9">
    <name type="scientific">Arthrobacter humicola</name>
    <dbReference type="NCBI Taxonomy" id="409291"/>
    <lineage>
        <taxon>Bacteria</taxon>
        <taxon>Bacillati</taxon>
        <taxon>Actinomycetota</taxon>
        <taxon>Actinomycetes</taxon>
        <taxon>Micrococcales</taxon>
        <taxon>Micrococcaceae</taxon>
        <taxon>Arthrobacter</taxon>
    </lineage>
</organism>
<dbReference type="Pfam" id="PF01128">
    <property type="entry name" value="IspD"/>
    <property type="match status" value="1"/>
</dbReference>
<accession>A0ABN2YPZ5</accession>
<evidence type="ECO:0000256" key="7">
    <source>
        <dbReference type="HAMAP-Rule" id="MF_00108"/>
    </source>
</evidence>
<comment type="function">
    <text evidence="7">Catalyzes the formation of 4-diphosphocytidyl-2-C-methyl-D-erythritol from CTP and 2-C-methyl-D-erythritol 4-phosphate (MEP).</text>
</comment>
<dbReference type="Proteomes" id="UP001500102">
    <property type="component" value="Unassembled WGS sequence"/>
</dbReference>
<dbReference type="InterPro" id="IPR001228">
    <property type="entry name" value="IspD"/>
</dbReference>
<dbReference type="PANTHER" id="PTHR32125">
    <property type="entry name" value="2-C-METHYL-D-ERYTHRITOL 4-PHOSPHATE CYTIDYLYLTRANSFERASE, CHLOROPLASTIC"/>
    <property type="match status" value="1"/>
</dbReference>
<dbReference type="NCBIfam" id="TIGR00453">
    <property type="entry name" value="ispD"/>
    <property type="match status" value="1"/>
</dbReference>
<keyword evidence="6 7" id="KW-0414">Isoprene biosynthesis</keyword>
<dbReference type="PROSITE" id="PS01295">
    <property type="entry name" value="ISPD"/>
    <property type="match status" value="1"/>
</dbReference>
<evidence type="ECO:0000256" key="2">
    <source>
        <dbReference type="ARBA" id="ARBA00004787"/>
    </source>
</evidence>
<dbReference type="RefSeq" id="WP_344363074.1">
    <property type="nucleotide sequence ID" value="NZ_BAAAQB010000012.1"/>
</dbReference>
<feature type="site" description="Transition state stabilizer" evidence="7">
    <location>
        <position position="34"/>
    </location>
</feature>
<keyword evidence="9" id="KW-1185">Reference proteome</keyword>
<dbReference type="CDD" id="cd02516">
    <property type="entry name" value="CDP-ME_synthetase"/>
    <property type="match status" value="1"/>
</dbReference>
<dbReference type="InterPro" id="IPR018294">
    <property type="entry name" value="ISPD_synthase_CS"/>
</dbReference>
<dbReference type="GO" id="GO:0016779">
    <property type="term" value="F:nucleotidyltransferase activity"/>
    <property type="evidence" value="ECO:0007669"/>
    <property type="project" value="UniProtKB-KW"/>
</dbReference>
<comment type="similarity">
    <text evidence="3 7">Belongs to the IspD/TarI cytidylyltransferase family. IspD subfamily.</text>
</comment>
<feature type="site" description="Positions MEP for the nucleophilic attack" evidence="7">
    <location>
        <position position="192"/>
    </location>
</feature>
<evidence type="ECO:0000256" key="3">
    <source>
        <dbReference type="ARBA" id="ARBA00009789"/>
    </source>
</evidence>
<keyword evidence="4 7" id="KW-0808">Transferase</keyword>
<dbReference type="EMBL" id="BAAAQB010000012">
    <property type="protein sequence ID" value="GAA2130422.1"/>
    <property type="molecule type" value="Genomic_DNA"/>
</dbReference>
<evidence type="ECO:0000313" key="8">
    <source>
        <dbReference type="EMBL" id="GAA2130422.1"/>
    </source>
</evidence>
<dbReference type="EC" id="2.7.7.60" evidence="7"/>
<evidence type="ECO:0000256" key="5">
    <source>
        <dbReference type="ARBA" id="ARBA00022695"/>
    </source>
</evidence>
<dbReference type="Gene3D" id="3.90.550.10">
    <property type="entry name" value="Spore Coat Polysaccharide Biosynthesis Protein SpsA, Chain A"/>
    <property type="match status" value="1"/>
</dbReference>
<comment type="catalytic activity">
    <reaction evidence="1 7">
        <text>2-C-methyl-D-erythritol 4-phosphate + CTP + H(+) = 4-CDP-2-C-methyl-D-erythritol + diphosphate</text>
        <dbReference type="Rhea" id="RHEA:13429"/>
        <dbReference type="ChEBI" id="CHEBI:15378"/>
        <dbReference type="ChEBI" id="CHEBI:33019"/>
        <dbReference type="ChEBI" id="CHEBI:37563"/>
        <dbReference type="ChEBI" id="CHEBI:57823"/>
        <dbReference type="ChEBI" id="CHEBI:58262"/>
        <dbReference type="EC" id="2.7.7.60"/>
    </reaction>
</comment>
<evidence type="ECO:0000313" key="9">
    <source>
        <dbReference type="Proteomes" id="UP001500102"/>
    </source>
</evidence>
<comment type="caution">
    <text evidence="8">The sequence shown here is derived from an EMBL/GenBank/DDBJ whole genome shotgun (WGS) entry which is preliminary data.</text>
</comment>
<dbReference type="InterPro" id="IPR050088">
    <property type="entry name" value="IspD/TarI_cytidylyltransf_bact"/>
</dbReference>
<sequence>MDTAPTNTSPAGPVTAVIVVAAGSGQRLGYGMPKAKVPLGGDSILTHALRGVAAAGIAQQICVAIPPGDAELRALCEAFAQELAAAHRRNAATGHALQGPVVTVVEGGASRAESVRAAMAALLPGVESVLVHDAARALTPESVFHRVAAALGAGAAAVIPVMPVVDTVKTVEPTTGAGAAVAPELVTGTAPRESLRAVQTPQGFALDTLKRAHEAAAGFDAGQAALVTDDAMLVELLGVPVHAVRGASQSLKITTPLDLVLAEGLLEGPLGARWVEG</sequence>
<reference evidence="8 9" key="1">
    <citation type="journal article" date="2019" name="Int. J. Syst. Evol. Microbiol.">
        <title>The Global Catalogue of Microorganisms (GCM) 10K type strain sequencing project: providing services to taxonomists for standard genome sequencing and annotation.</title>
        <authorList>
            <consortium name="The Broad Institute Genomics Platform"/>
            <consortium name="The Broad Institute Genome Sequencing Center for Infectious Disease"/>
            <person name="Wu L."/>
            <person name="Ma J."/>
        </authorList>
    </citation>
    <scope>NUCLEOTIDE SEQUENCE [LARGE SCALE GENOMIC DNA]</scope>
    <source>
        <strain evidence="8 9">JCM 15921</strain>
    </source>
</reference>
<proteinExistence type="inferred from homology"/>
<dbReference type="HAMAP" id="MF_00108">
    <property type="entry name" value="IspD"/>
    <property type="match status" value="1"/>
</dbReference>
<evidence type="ECO:0000256" key="1">
    <source>
        <dbReference type="ARBA" id="ARBA00001282"/>
    </source>
</evidence>